<evidence type="ECO:0000256" key="2">
    <source>
        <dbReference type="ARBA" id="ARBA00023242"/>
    </source>
</evidence>
<sequence>MQDNELWRQLAEAKWGATAVALSAKNGVAGPETWFAFCQHRMCVKQHSRTTGGPTIRNAILGFLEAFPDPSAVLEASNKELEVVIGPLGLQEVRRKALQRMSHDFFATAWKEPSEFHGCGKFAADSWRIFCRGQTSPKDVEDAMLKRYLRWLSTGKLVEKAAASRRPSKGRSGVKRNADVMPPARTLRSGRKR</sequence>
<dbReference type="PANTHER" id="PTHR15074">
    <property type="entry name" value="METHYL-CPG-BINDING PROTEIN"/>
    <property type="match status" value="1"/>
</dbReference>
<dbReference type="InterPro" id="IPR011257">
    <property type="entry name" value="DNA_glycosylase"/>
</dbReference>
<proteinExistence type="predicted"/>
<evidence type="ECO:0000313" key="4">
    <source>
        <dbReference type="EMBL" id="CAL5229426.1"/>
    </source>
</evidence>
<accession>A0ABP1GB43</accession>
<dbReference type="PANTHER" id="PTHR15074:SF0">
    <property type="entry name" value="METHYL-CPG-BINDING DOMAIN PROTEIN 4-LIKE PROTEIN"/>
    <property type="match status" value="1"/>
</dbReference>
<organism evidence="4 5">
    <name type="scientific">Coccomyxa viridis</name>
    <dbReference type="NCBI Taxonomy" id="1274662"/>
    <lineage>
        <taxon>Eukaryota</taxon>
        <taxon>Viridiplantae</taxon>
        <taxon>Chlorophyta</taxon>
        <taxon>core chlorophytes</taxon>
        <taxon>Trebouxiophyceae</taxon>
        <taxon>Trebouxiophyceae incertae sedis</taxon>
        <taxon>Coccomyxaceae</taxon>
        <taxon>Coccomyxa</taxon>
    </lineage>
</organism>
<dbReference type="Proteomes" id="UP001497392">
    <property type="component" value="Unassembled WGS sequence"/>
</dbReference>
<protein>
    <submittedName>
        <fullName evidence="4">G12748 protein</fullName>
    </submittedName>
</protein>
<dbReference type="Gene3D" id="1.10.340.30">
    <property type="entry name" value="Hypothetical protein, domain 2"/>
    <property type="match status" value="1"/>
</dbReference>
<feature type="region of interest" description="Disordered" evidence="3">
    <location>
        <begin position="162"/>
        <end position="193"/>
    </location>
</feature>
<keyword evidence="2" id="KW-0539">Nucleus</keyword>
<evidence type="ECO:0000313" key="5">
    <source>
        <dbReference type="Proteomes" id="UP001497392"/>
    </source>
</evidence>
<reference evidence="4 5" key="1">
    <citation type="submission" date="2024-06" db="EMBL/GenBank/DDBJ databases">
        <authorList>
            <person name="Kraege A."/>
            <person name="Thomma B."/>
        </authorList>
    </citation>
    <scope>NUCLEOTIDE SEQUENCE [LARGE SCALE GENOMIC DNA]</scope>
</reference>
<keyword evidence="5" id="KW-1185">Reference proteome</keyword>
<comment type="subcellular location">
    <subcellularLocation>
        <location evidence="1">Nucleus</location>
    </subcellularLocation>
</comment>
<dbReference type="EMBL" id="CAXHTA020000020">
    <property type="protein sequence ID" value="CAL5229426.1"/>
    <property type="molecule type" value="Genomic_DNA"/>
</dbReference>
<name>A0ABP1GB43_9CHLO</name>
<dbReference type="SUPFAM" id="SSF48150">
    <property type="entry name" value="DNA-glycosylase"/>
    <property type="match status" value="1"/>
</dbReference>
<dbReference type="InterPro" id="IPR045138">
    <property type="entry name" value="MeCP2/MBD4"/>
</dbReference>
<gene>
    <name evidence="4" type="primary">g12748</name>
    <name evidence="4" type="ORF">VP750_LOCUS11332</name>
</gene>
<comment type="caution">
    <text evidence="4">The sequence shown here is derived from an EMBL/GenBank/DDBJ whole genome shotgun (WGS) entry which is preliminary data.</text>
</comment>
<evidence type="ECO:0000256" key="1">
    <source>
        <dbReference type="ARBA" id="ARBA00004123"/>
    </source>
</evidence>
<evidence type="ECO:0000256" key="3">
    <source>
        <dbReference type="SAM" id="MobiDB-lite"/>
    </source>
</evidence>